<evidence type="ECO:0000313" key="1">
    <source>
        <dbReference type="EMBL" id="MED6205636.1"/>
    </source>
</evidence>
<accession>A0ABU6Y6V6</accession>
<gene>
    <name evidence="1" type="ORF">PIB30_019575</name>
</gene>
<evidence type="ECO:0000313" key="2">
    <source>
        <dbReference type="Proteomes" id="UP001341840"/>
    </source>
</evidence>
<dbReference type="Proteomes" id="UP001341840">
    <property type="component" value="Unassembled WGS sequence"/>
</dbReference>
<dbReference type="EMBL" id="JASCZI010241716">
    <property type="protein sequence ID" value="MED6205636.1"/>
    <property type="molecule type" value="Genomic_DNA"/>
</dbReference>
<protein>
    <submittedName>
        <fullName evidence="1">Uncharacterized protein</fullName>
    </submittedName>
</protein>
<keyword evidence="2" id="KW-1185">Reference proteome</keyword>
<organism evidence="1 2">
    <name type="scientific">Stylosanthes scabra</name>
    <dbReference type="NCBI Taxonomy" id="79078"/>
    <lineage>
        <taxon>Eukaryota</taxon>
        <taxon>Viridiplantae</taxon>
        <taxon>Streptophyta</taxon>
        <taxon>Embryophyta</taxon>
        <taxon>Tracheophyta</taxon>
        <taxon>Spermatophyta</taxon>
        <taxon>Magnoliopsida</taxon>
        <taxon>eudicotyledons</taxon>
        <taxon>Gunneridae</taxon>
        <taxon>Pentapetalae</taxon>
        <taxon>rosids</taxon>
        <taxon>fabids</taxon>
        <taxon>Fabales</taxon>
        <taxon>Fabaceae</taxon>
        <taxon>Papilionoideae</taxon>
        <taxon>50 kb inversion clade</taxon>
        <taxon>dalbergioids sensu lato</taxon>
        <taxon>Dalbergieae</taxon>
        <taxon>Pterocarpus clade</taxon>
        <taxon>Stylosanthes</taxon>
    </lineage>
</organism>
<reference evidence="1 2" key="1">
    <citation type="journal article" date="2023" name="Plants (Basel)">
        <title>Bridging the Gap: Combining Genomics and Transcriptomics Approaches to Understand Stylosanthes scabra, an Orphan Legume from the Brazilian Caatinga.</title>
        <authorList>
            <person name="Ferreira-Neto J.R.C."/>
            <person name="da Silva M.D."/>
            <person name="Binneck E."/>
            <person name="de Melo N.F."/>
            <person name="da Silva R.H."/>
            <person name="de Melo A.L.T.M."/>
            <person name="Pandolfi V."/>
            <person name="Bustamante F.O."/>
            <person name="Brasileiro-Vidal A.C."/>
            <person name="Benko-Iseppon A.M."/>
        </authorList>
    </citation>
    <scope>NUCLEOTIDE SEQUENCE [LARGE SCALE GENOMIC DNA]</scope>
    <source>
        <tissue evidence="1">Leaves</tissue>
    </source>
</reference>
<comment type="caution">
    <text evidence="1">The sequence shown here is derived from an EMBL/GenBank/DDBJ whole genome shotgun (WGS) entry which is preliminary data.</text>
</comment>
<name>A0ABU6Y6V6_9FABA</name>
<proteinExistence type="predicted"/>
<sequence>MARRKSRISIELGVQVLSYGELIRVVTEPIRWVSLEVKNEFYGYRIDSQGE</sequence>